<keyword evidence="3" id="KW-1185">Reference proteome</keyword>
<dbReference type="EMBL" id="JARJCN010000046">
    <property type="protein sequence ID" value="KAJ7082278.1"/>
    <property type="molecule type" value="Genomic_DNA"/>
</dbReference>
<evidence type="ECO:0000313" key="3">
    <source>
        <dbReference type="Proteomes" id="UP001222325"/>
    </source>
</evidence>
<sequence length="438" mass="47093">MHEVSSTAASVEKGLARLVRRLQILRHPLTTTTTTDSAELYGQAPTLFSRLHTSSFKLREAARLVVTIAAGARSATLRYESALPPIRLYRAVPPARATVARGGGRGRWSARDATGRRRTRTAGTVAGHVAGVSETSGILAGVLAIAEPVAGNLAGHEGRPHTVRHAQRLAVVDRRALPGTASPPPAPRGLELNLTALDEPSDSGAYAGSCMRASAESRWRELDRSAIVNPGGTPITMPNSVHAFVLAWALAGVAFAFRDPDKRGAQRCQIITGPTWCRLSNLTPVARTRARNGTRTRRIDERQCTDWDEWDKRRAGAGARLGRGLVWQEGLEAEPQISGGTCGGLVSSSEQWVFALVLRNICGCSAMAGQRRWGGDRAARSNLTMKLGSFDILFALRWVVSLRGRLVVVGALAGMDRPMPVTTIEAPEEGSDVEKVIW</sequence>
<comment type="caution">
    <text evidence="2">The sequence shown here is derived from an EMBL/GenBank/DDBJ whole genome shotgun (WGS) entry which is preliminary data.</text>
</comment>
<accession>A0AAD6TYT4</accession>
<feature type="region of interest" description="Disordered" evidence="1">
    <location>
        <begin position="100"/>
        <end position="122"/>
    </location>
</feature>
<evidence type="ECO:0000313" key="2">
    <source>
        <dbReference type="EMBL" id="KAJ7082278.1"/>
    </source>
</evidence>
<gene>
    <name evidence="2" type="ORF">B0H15DRAFT_803365</name>
</gene>
<dbReference type="Proteomes" id="UP001222325">
    <property type="component" value="Unassembled WGS sequence"/>
</dbReference>
<name>A0AAD6TYT4_9AGAR</name>
<evidence type="ECO:0000256" key="1">
    <source>
        <dbReference type="SAM" id="MobiDB-lite"/>
    </source>
</evidence>
<proteinExistence type="predicted"/>
<protein>
    <submittedName>
        <fullName evidence="2">Uncharacterized protein</fullName>
    </submittedName>
</protein>
<reference evidence="2" key="1">
    <citation type="submission" date="2023-03" db="EMBL/GenBank/DDBJ databases">
        <title>Massive genome expansion in bonnet fungi (Mycena s.s.) driven by repeated elements and novel gene families across ecological guilds.</title>
        <authorList>
            <consortium name="Lawrence Berkeley National Laboratory"/>
            <person name="Harder C.B."/>
            <person name="Miyauchi S."/>
            <person name="Viragh M."/>
            <person name="Kuo A."/>
            <person name="Thoen E."/>
            <person name="Andreopoulos B."/>
            <person name="Lu D."/>
            <person name="Skrede I."/>
            <person name="Drula E."/>
            <person name="Henrissat B."/>
            <person name="Morin E."/>
            <person name="Kohler A."/>
            <person name="Barry K."/>
            <person name="LaButti K."/>
            <person name="Morin E."/>
            <person name="Salamov A."/>
            <person name="Lipzen A."/>
            <person name="Mereny Z."/>
            <person name="Hegedus B."/>
            <person name="Baldrian P."/>
            <person name="Stursova M."/>
            <person name="Weitz H."/>
            <person name="Taylor A."/>
            <person name="Grigoriev I.V."/>
            <person name="Nagy L.G."/>
            <person name="Martin F."/>
            <person name="Kauserud H."/>
        </authorList>
    </citation>
    <scope>NUCLEOTIDE SEQUENCE</scope>
    <source>
        <strain evidence="2">CBHHK173m</strain>
    </source>
</reference>
<dbReference type="AlphaFoldDB" id="A0AAD6TYT4"/>
<organism evidence="2 3">
    <name type="scientific">Mycena belliarum</name>
    <dbReference type="NCBI Taxonomy" id="1033014"/>
    <lineage>
        <taxon>Eukaryota</taxon>
        <taxon>Fungi</taxon>
        <taxon>Dikarya</taxon>
        <taxon>Basidiomycota</taxon>
        <taxon>Agaricomycotina</taxon>
        <taxon>Agaricomycetes</taxon>
        <taxon>Agaricomycetidae</taxon>
        <taxon>Agaricales</taxon>
        <taxon>Marasmiineae</taxon>
        <taxon>Mycenaceae</taxon>
        <taxon>Mycena</taxon>
    </lineage>
</organism>